<sequence length="199" mass="21682">MSSIPTSLQNLIDEFAKLPGVGKKSAGRMAIYVLKNSSDKARQLADALVALKEKVVICRTCYNIAEGEQCPICSDPKRDRVTICVVEQASDILPVEKSGAYFGLYHVLGGVLSPLDHQNEEQLHIGSLIKRIERDGTKEVIVATNPTTEGETTAMLLAQRLQHLDVKVTRIARGLPVGSELEFADEATLTRALQGRGEL</sequence>
<keyword evidence="4 7" id="KW-0862">Zinc</keyword>
<dbReference type="InterPro" id="IPR034137">
    <property type="entry name" value="TOPRIM_RecR"/>
</dbReference>
<name>A0A532V5F3_UNCL8</name>
<dbReference type="PANTHER" id="PTHR30446">
    <property type="entry name" value="RECOMBINATION PROTEIN RECR"/>
    <property type="match status" value="1"/>
</dbReference>
<dbReference type="InterPro" id="IPR000093">
    <property type="entry name" value="DNA_Rcmb_RecR"/>
</dbReference>
<dbReference type="Gene3D" id="3.40.1360.10">
    <property type="match status" value="1"/>
</dbReference>
<comment type="caution">
    <text evidence="9">The sequence shown here is derived from an EMBL/GenBank/DDBJ whole genome shotgun (WGS) entry which is preliminary data.</text>
</comment>
<evidence type="ECO:0000259" key="8">
    <source>
        <dbReference type="PROSITE" id="PS50880"/>
    </source>
</evidence>
<keyword evidence="6 7" id="KW-0234">DNA repair</keyword>
<reference evidence="9 10" key="1">
    <citation type="submission" date="2017-06" db="EMBL/GenBank/DDBJ databases">
        <title>Novel microbial phyla capable of carbon fixation and sulfur reduction in deep-sea sediments.</title>
        <authorList>
            <person name="Huang J."/>
            <person name="Baker B."/>
            <person name="Wang Y."/>
        </authorList>
    </citation>
    <scope>NUCLEOTIDE SEQUENCE [LARGE SCALE GENOMIC DNA]</scope>
    <source>
        <strain evidence="9">B3_LCP</strain>
    </source>
</reference>
<keyword evidence="3 7" id="KW-0863">Zinc-finger</keyword>
<evidence type="ECO:0000256" key="2">
    <source>
        <dbReference type="ARBA" id="ARBA00022763"/>
    </source>
</evidence>
<dbReference type="Gene3D" id="6.10.250.240">
    <property type="match status" value="1"/>
</dbReference>
<dbReference type="Pfam" id="PF21175">
    <property type="entry name" value="RecR_C"/>
    <property type="match status" value="1"/>
</dbReference>
<keyword evidence="2 7" id="KW-0227">DNA damage</keyword>
<dbReference type="GO" id="GO:0006281">
    <property type="term" value="P:DNA repair"/>
    <property type="evidence" value="ECO:0007669"/>
    <property type="project" value="UniProtKB-UniRule"/>
</dbReference>
<dbReference type="EMBL" id="NJBN01000001">
    <property type="protein sequence ID" value="TKJ42362.1"/>
    <property type="molecule type" value="Genomic_DNA"/>
</dbReference>
<evidence type="ECO:0000256" key="7">
    <source>
        <dbReference type="HAMAP-Rule" id="MF_00017"/>
    </source>
</evidence>
<evidence type="ECO:0000313" key="10">
    <source>
        <dbReference type="Proteomes" id="UP000319619"/>
    </source>
</evidence>
<evidence type="ECO:0000256" key="5">
    <source>
        <dbReference type="ARBA" id="ARBA00023172"/>
    </source>
</evidence>
<evidence type="ECO:0000256" key="1">
    <source>
        <dbReference type="ARBA" id="ARBA00022723"/>
    </source>
</evidence>
<dbReference type="PROSITE" id="PS01300">
    <property type="entry name" value="RECR"/>
    <property type="match status" value="1"/>
</dbReference>
<dbReference type="Gene3D" id="1.10.8.420">
    <property type="entry name" value="RecR Domain 1"/>
    <property type="match status" value="1"/>
</dbReference>
<dbReference type="Pfam" id="PF02132">
    <property type="entry name" value="RecR_ZnF"/>
    <property type="match status" value="1"/>
</dbReference>
<feature type="zinc finger region" description="C4-type" evidence="7">
    <location>
        <begin position="58"/>
        <end position="73"/>
    </location>
</feature>
<dbReference type="NCBIfam" id="TIGR00615">
    <property type="entry name" value="recR"/>
    <property type="match status" value="1"/>
</dbReference>
<dbReference type="CDD" id="cd01025">
    <property type="entry name" value="TOPRIM_recR"/>
    <property type="match status" value="1"/>
</dbReference>
<proteinExistence type="inferred from homology"/>
<keyword evidence="5 7" id="KW-0233">DNA recombination</keyword>
<protein>
    <recommendedName>
        <fullName evidence="7">Recombination protein RecR</fullName>
    </recommendedName>
</protein>
<dbReference type="Proteomes" id="UP000319619">
    <property type="component" value="Unassembled WGS sequence"/>
</dbReference>
<dbReference type="InterPro" id="IPR023627">
    <property type="entry name" value="Rcmb_RecR"/>
</dbReference>
<dbReference type="PROSITE" id="PS50880">
    <property type="entry name" value="TOPRIM"/>
    <property type="match status" value="1"/>
</dbReference>
<dbReference type="InterPro" id="IPR006171">
    <property type="entry name" value="TOPRIM_dom"/>
</dbReference>
<feature type="domain" description="Toprim" evidence="8">
    <location>
        <begin position="81"/>
        <end position="176"/>
    </location>
</feature>
<evidence type="ECO:0000256" key="6">
    <source>
        <dbReference type="ARBA" id="ARBA00023204"/>
    </source>
</evidence>
<keyword evidence="1 7" id="KW-0479">Metal-binding</keyword>
<dbReference type="Pfam" id="PF21176">
    <property type="entry name" value="RecR_HhH"/>
    <property type="match status" value="1"/>
</dbReference>
<organism evidence="9 10">
    <name type="scientific">candidate division LCP-89 bacterium B3_LCP</name>
    <dbReference type="NCBI Taxonomy" id="2012998"/>
    <lineage>
        <taxon>Bacteria</taxon>
        <taxon>Pseudomonadati</taxon>
        <taxon>Bacteria division LCP-89</taxon>
    </lineage>
</organism>
<dbReference type="HAMAP" id="MF_00017">
    <property type="entry name" value="RecR"/>
    <property type="match status" value="1"/>
</dbReference>
<gene>
    <name evidence="7" type="primary">recR</name>
    <name evidence="9" type="ORF">CEE37_01395</name>
</gene>
<evidence type="ECO:0000256" key="4">
    <source>
        <dbReference type="ARBA" id="ARBA00022833"/>
    </source>
</evidence>
<dbReference type="PANTHER" id="PTHR30446:SF0">
    <property type="entry name" value="RECOMBINATION PROTEIN RECR"/>
    <property type="match status" value="1"/>
</dbReference>
<evidence type="ECO:0000256" key="3">
    <source>
        <dbReference type="ARBA" id="ARBA00022771"/>
    </source>
</evidence>
<dbReference type="Pfam" id="PF13662">
    <property type="entry name" value="Toprim_4"/>
    <property type="match status" value="1"/>
</dbReference>
<dbReference type="GO" id="GO:0008270">
    <property type="term" value="F:zinc ion binding"/>
    <property type="evidence" value="ECO:0007669"/>
    <property type="project" value="UniProtKB-KW"/>
</dbReference>
<dbReference type="InterPro" id="IPR015967">
    <property type="entry name" value="Rcmb_RecR_Znf"/>
</dbReference>
<comment type="similarity">
    <text evidence="7">Belongs to the RecR family.</text>
</comment>
<comment type="function">
    <text evidence="7">May play a role in DNA repair. It seems to be involved in an RecBC-independent recombinational process of DNA repair. It may act with RecF and RecO.</text>
</comment>
<evidence type="ECO:0000313" key="9">
    <source>
        <dbReference type="EMBL" id="TKJ42362.1"/>
    </source>
</evidence>
<accession>A0A532V5F3</accession>
<dbReference type="AlphaFoldDB" id="A0A532V5F3"/>
<dbReference type="SUPFAM" id="SSF111304">
    <property type="entry name" value="Recombination protein RecR"/>
    <property type="match status" value="1"/>
</dbReference>
<dbReference type="GO" id="GO:0003677">
    <property type="term" value="F:DNA binding"/>
    <property type="evidence" value="ECO:0007669"/>
    <property type="project" value="UniProtKB-UniRule"/>
</dbReference>
<dbReference type="SMART" id="SM00493">
    <property type="entry name" value="TOPRIM"/>
    <property type="match status" value="1"/>
</dbReference>
<dbReference type="GO" id="GO:0006310">
    <property type="term" value="P:DNA recombination"/>
    <property type="evidence" value="ECO:0007669"/>
    <property type="project" value="UniProtKB-UniRule"/>
</dbReference>